<organism evidence="3 4">
    <name type="scientific">Falsiroseomonas selenitidurans</name>
    <dbReference type="NCBI Taxonomy" id="2716335"/>
    <lineage>
        <taxon>Bacteria</taxon>
        <taxon>Pseudomonadati</taxon>
        <taxon>Pseudomonadota</taxon>
        <taxon>Alphaproteobacteria</taxon>
        <taxon>Acetobacterales</taxon>
        <taxon>Roseomonadaceae</taxon>
        <taxon>Falsiroseomonas</taxon>
    </lineage>
</organism>
<comment type="caution">
    <text evidence="3">The sequence shown here is derived from an EMBL/GenBank/DDBJ whole genome shotgun (WGS) entry which is preliminary data.</text>
</comment>
<dbReference type="EMBL" id="JAAVNE010000094">
    <property type="protein sequence ID" value="NKC34523.1"/>
    <property type="molecule type" value="Genomic_DNA"/>
</dbReference>
<sequence>MTQRFALLLASLALPLLAAPPLAPHAAAQAAGGAAVPRNADDASQGAAGFLRQARSALQAGRLAQARENLEQAETRLLTRSVLPSQAGSPADGGAIGAIADAREALRGRDRAAVEQHIDLAMARLQAAAMAPGGKAPMTGSDALPKSADGGGAPAAVPVPVPVPSEPVPAPMFAPGVMPAPTR</sequence>
<evidence type="ECO:0000256" key="2">
    <source>
        <dbReference type="SAM" id="SignalP"/>
    </source>
</evidence>
<protein>
    <recommendedName>
        <fullName evidence="5">DUF4398 domain-containing protein</fullName>
    </recommendedName>
</protein>
<dbReference type="Proteomes" id="UP000787635">
    <property type="component" value="Unassembled WGS sequence"/>
</dbReference>
<accession>A0ABX1EFM1</accession>
<evidence type="ECO:0000256" key="1">
    <source>
        <dbReference type="SAM" id="MobiDB-lite"/>
    </source>
</evidence>
<keyword evidence="2" id="KW-0732">Signal</keyword>
<feature type="region of interest" description="Disordered" evidence="1">
    <location>
        <begin position="133"/>
        <end position="157"/>
    </location>
</feature>
<proteinExistence type="predicted"/>
<dbReference type="RefSeq" id="WP_168035225.1">
    <property type="nucleotide sequence ID" value="NZ_JAAVNE010000094.1"/>
</dbReference>
<keyword evidence="4" id="KW-1185">Reference proteome</keyword>
<name>A0ABX1EFM1_9PROT</name>
<evidence type="ECO:0000313" key="4">
    <source>
        <dbReference type="Proteomes" id="UP000787635"/>
    </source>
</evidence>
<feature type="chain" id="PRO_5047347195" description="DUF4398 domain-containing protein" evidence="2">
    <location>
        <begin position="19"/>
        <end position="183"/>
    </location>
</feature>
<feature type="signal peptide" evidence="2">
    <location>
        <begin position="1"/>
        <end position="18"/>
    </location>
</feature>
<evidence type="ECO:0000313" key="3">
    <source>
        <dbReference type="EMBL" id="NKC34523.1"/>
    </source>
</evidence>
<evidence type="ECO:0008006" key="5">
    <source>
        <dbReference type="Google" id="ProtNLM"/>
    </source>
</evidence>
<reference evidence="3 4" key="1">
    <citation type="submission" date="2020-03" db="EMBL/GenBank/DDBJ databases">
        <title>Roseomonas selenitidurans sp. nov. isolated from urban soil.</title>
        <authorList>
            <person name="Liu H."/>
        </authorList>
    </citation>
    <scope>NUCLEOTIDE SEQUENCE [LARGE SCALE GENOMIC DNA]</scope>
    <source>
        <strain evidence="3 4">BU-1</strain>
    </source>
</reference>
<gene>
    <name evidence="3" type="ORF">HEQ75_26965</name>
</gene>